<protein>
    <recommendedName>
        <fullName evidence="4">Glycosyltransferase 2-like domain-containing protein</fullName>
    </recommendedName>
</protein>
<evidence type="ECO:0000313" key="5">
    <source>
        <dbReference type="EMBL" id="GGX11100.1"/>
    </source>
</evidence>
<evidence type="ECO:0000256" key="1">
    <source>
        <dbReference type="ARBA" id="ARBA00006739"/>
    </source>
</evidence>
<keyword evidence="3" id="KW-0808">Transferase</keyword>
<dbReference type="PANTHER" id="PTHR43179">
    <property type="entry name" value="RHAMNOSYLTRANSFERASE WBBL"/>
    <property type="match status" value="1"/>
</dbReference>
<dbReference type="Gene3D" id="3.90.550.10">
    <property type="entry name" value="Spore Coat Polysaccharide Biosynthesis Protein SpsA, Chain A"/>
    <property type="match status" value="1"/>
</dbReference>
<reference evidence="6" key="1">
    <citation type="journal article" date="2019" name="Int. J. Syst. Evol. Microbiol.">
        <title>The Global Catalogue of Microorganisms (GCM) 10K type strain sequencing project: providing services to taxonomists for standard genome sequencing and annotation.</title>
        <authorList>
            <consortium name="The Broad Institute Genomics Platform"/>
            <consortium name="The Broad Institute Genome Sequencing Center for Infectious Disease"/>
            <person name="Wu L."/>
            <person name="Ma J."/>
        </authorList>
    </citation>
    <scope>NUCLEOTIDE SEQUENCE [LARGE SCALE GENOMIC DNA]</scope>
    <source>
        <strain evidence="6">KCTC 23916</strain>
    </source>
</reference>
<comment type="caution">
    <text evidence="5">The sequence shown here is derived from an EMBL/GenBank/DDBJ whole genome shotgun (WGS) entry which is preliminary data.</text>
</comment>
<accession>A0ABQ2XDI8</accession>
<name>A0ABQ2XDI8_9BURK</name>
<gene>
    <name evidence="5" type="ORF">GCM10011282_16790</name>
</gene>
<feature type="domain" description="Glycosyltransferase 2-like" evidence="4">
    <location>
        <begin position="229"/>
        <end position="372"/>
    </location>
</feature>
<sequence>MALQALECEDFATALISAEYVCRRFPASSIAAVLRAQILQRCQPQIASKAWYHAWCIDPQDFFLQDALLDAWFSSGAKQSVLELAPLFLPARCKKYGAQYFSLVNHIAGEEKATLGVCWRTDVAIAGRVFAPPKVNGEYPKVRLLISNQDHQFAYELTADGQVFTIDCPYPNSVWSVAFVQVEQSSAPQMLYGSPLSFSAIEHRIGSPKSQALRVTQDLTSDSARNRVCILIPVYRGFMQVQACLNSVLQSLDDNKAEISVLVIDDASPEPAISKWLDDLAAQAKIILLRNTYNLGFIETVNRGLRRAAMMDADVLLLNADTLVHSNWVDRMSHALYSAADIASVTPWSNNGEISSFPKIAVNSPTPNFQQIMRIDGRVAALHESGQISDVEVPACCGFAMLMRSEVIRQIGLLDGYELIRGYSEEVDWCLRASAKGYRHLVATSVFVAHAGGVSFGAEKIYRVAQNRAVIASRYPSYYQAYHQFLKEDPLQDARHLIHSTLLEDECDWLMRIESNDVGKISSLRALPAPIQGSYERIAVWENRIGSVFSQKILQLARLLATHVVTCAVEDRLVHLRLLIIGEVSEALWHTGVVDVLPSIGFKQKPLLSNVEILGFAGCREVLIESDLQVALNIDQVQVNEDFDPAMYLDNWKKR</sequence>
<dbReference type="Pfam" id="PF00535">
    <property type="entry name" value="Glycos_transf_2"/>
    <property type="match status" value="1"/>
</dbReference>
<keyword evidence="2" id="KW-0328">Glycosyltransferase</keyword>
<evidence type="ECO:0000256" key="3">
    <source>
        <dbReference type="ARBA" id="ARBA00022679"/>
    </source>
</evidence>
<keyword evidence="6" id="KW-1185">Reference proteome</keyword>
<organism evidence="5 6">
    <name type="scientific">Undibacterium macrobrachii</name>
    <dbReference type="NCBI Taxonomy" id="1119058"/>
    <lineage>
        <taxon>Bacteria</taxon>
        <taxon>Pseudomonadati</taxon>
        <taxon>Pseudomonadota</taxon>
        <taxon>Betaproteobacteria</taxon>
        <taxon>Burkholderiales</taxon>
        <taxon>Oxalobacteraceae</taxon>
        <taxon>Undibacterium</taxon>
    </lineage>
</organism>
<dbReference type="InterPro" id="IPR001173">
    <property type="entry name" value="Glyco_trans_2-like"/>
</dbReference>
<dbReference type="EMBL" id="BMYT01000002">
    <property type="protein sequence ID" value="GGX11100.1"/>
    <property type="molecule type" value="Genomic_DNA"/>
</dbReference>
<proteinExistence type="inferred from homology"/>
<dbReference type="InterPro" id="IPR029044">
    <property type="entry name" value="Nucleotide-diphossugar_trans"/>
</dbReference>
<evidence type="ECO:0000259" key="4">
    <source>
        <dbReference type="Pfam" id="PF00535"/>
    </source>
</evidence>
<dbReference type="PANTHER" id="PTHR43179:SF12">
    <property type="entry name" value="GALACTOFURANOSYLTRANSFERASE GLFT2"/>
    <property type="match status" value="1"/>
</dbReference>
<evidence type="ECO:0000256" key="2">
    <source>
        <dbReference type="ARBA" id="ARBA00022676"/>
    </source>
</evidence>
<evidence type="ECO:0000313" key="6">
    <source>
        <dbReference type="Proteomes" id="UP000620127"/>
    </source>
</evidence>
<dbReference type="SUPFAM" id="SSF53448">
    <property type="entry name" value="Nucleotide-diphospho-sugar transferases"/>
    <property type="match status" value="1"/>
</dbReference>
<dbReference type="Proteomes" id="UP000620127">
    <property type="component" value="Unassembled WGS sequence"/>
</dbReference>
<comment type="similarity">
    <text evidence="1">Belongs to the glycosyltransferase 2 family.</text>
</comment>